<accession>I4B9L7</accession>
<reference evidence="1 3" key="1">
    <citation type="submission" date="2012-06" db="EMBL/GenBank/DDBJ databases">
        <title>The complete chromosome of genome of Turneriella parva DSM 21527.</title>
        <authorList>
            <consortium name="US DOE Joint Genome Institute (JGI-PGF)"/>
            <person name="Lucas S."/>
            <person name="Han J."/>
            <person name="Lapidus A."/>
            <person name="Bruce D."/>
            <person name="Goodwin L."/>
            <person name="Pitluck S."/>
            <person name="Peters L."/>
            <person name="Kyrpides N."/>
            <person name="Mavromatis K."/>
            <person name="Ivanova N."/>
            <person name="Mikhailova N."/>
            <person name="Chertkov O."/>
            <person name="Detter J.C."/>
            <person name="Tapia R."/>
            <person name="Han C."/>
            <person name="Land M."/>
            <person name="Hauser L."/>
            <person name="Markowitz V."/>
            <person name="Cheng J.-F."/>
            <person name="Hugenholtz P."/>
            <person name="Woyke T."/>
            <person name="Wu D."/>
            <person name="Gronow S."/>
            <person name="Wellnitz S."/>
            <person name="Brambilla E."/>
            <person name="Klenk H.-P."/>
            <person name="Eisen J.A."/>
        </authorList>
    </citation>
    <scope>NUCLEOTIDE SEQUENCE [LARGE SCALE GENOMIC DNA]</scope>
    <source>
        <strain evidence="3">ATCC BAA-1111 / DSM 21527 / NCTC 11395 / H</strain>
        <strain evidence="1">DSM 21527</strain>
    </source>
</reference>
<proteinExistence type="predicted"/>
<dbReference type="RefSeq" id="WP_014804473.1">
    <property type="nucleotide sequence ID" value="NC_018020.1"/>
</dbReference>
<evidence type="ECO:0000313" key="3">
    <source>
        <dbReference type="Proteomes" id="UP000006048"/>
    </source>
</evidence>
<dbReference type="InterPro" id="IPR010985">
    <property type="entry name" value="Ribbon_hlx_hlx"/>
</dbReference>
<dbReference type="EMBL" id="CP002959">
    <property type="protein sequence ID" value="AFM14131.1"/>
    <property type="molecule type" value="Genomic_DNA"/>
</dbReference>
<sequence>MPRTVTLRLPDKTYKQVKTAALSENRSIANYIETHLLEHLFESDFVDDIEMSSYARDPKFRKTIESAQADIKKKKYKIVA</sequence>
<dbReference type="KEGG" id="tpx:Turpa_3494"/>
<protein>
    <recommendedName>
        <fullName evidence="4">CopG family transcriptional regulator</fullName>
    </recommendedName>
</protein>
<dbReference type="HOGENOM" id="CLU_180715_0_0_12"/>
<evidence type="ECO:0008006" key="4">
    <source>
        <dbReference type="Google" id="ProtNLM"/>
    </source>
</evidence>
<dbReference type="AlphaFoldDB" id="I4B9L7"/>
<gene>
    <name evidence="1" type="ordered locus">Turpa_3336</name>
    <name evidence="2" type="ordered locus">Turpa_3494</name>
</gene>
<dbReference type="OrthoDB" id="5519576at2"/>
<dbReference type="GO" id="GO:0006355">
    <property type="term" value="P:regulation of DNA-templated transcription"/>
    <property type="evidence" value="ECO:0007669"/>
    <property type="project" value="InterPro"/>
</dbReference>
<dbReference type="Proteomes" id="UP000006048">
    <property type="component" value="Chromosome"/>
</dbReference>
<name>I4B9L7_TURPD</name>
<evidence type="ECO:0000313" key="1">
    <source>
        <dbReference type="EMBL" id="AFM13974.1"/>
    </source>
</evidence>
<dbReference type="SUPFAM" id="SSF47598">
    <property type="entry name" value="Ribbon-helix-helix"/>
    <property type="match status" value="1"/>
</dbReference>
<dbReference type="EMBL" id="CP002959">
    <property type="protein sequence ID" value="AFM13974.1"/>
    <property type="molecule type" value="Genomic_DNA"/>
</dbReference>
<keyword evidence="3" id="KW-1185">Reference proteome</keyword>
<evidence type="ECO:0000313" key="2">
    <source>
        <dbReference type="EMBL" id="AFM14131.1"/>
    </source>
</evidence>
<organism evidence="1 3">
    <name type="scientific">Turneriella parva (strain ATCC BAA-1111 / DSM 21527 / NCTC 11395 / H)</name>
    <name type="common">Leptospira parva</name>
    <dbReference type="NCBI Taxonomy" id="869212"/>
    <lineage>
        <taxon>Bacteria</taxon>
        <taxon>Pseudomonadati</taxon>
        <taxon>Spirochaetota</taxon>
        <taxon>Spirochaetia</taxon>
        <taxon>Leptospirales</taxon>
        <taxon>Leptospiraceae</taxon>
        <taxon>Turneriella</taxon>
    </lineage>
</organism>
<dbReference type="KEGG" id="tpx:Turpa_3336"/>